<comment type="caution">
    <text evidence="1">The sequence shown here is derived from an EMBL/GenBank/DDBJ whole genome shotgun (WGS) entry which is preliminary data.</text>
</comment>
<evidence type="ECO:0000313" key="1">
    <source>
        <dbReference type="EMBL" id="MFK4000918.1"/>
    </source>
</evidence>
<gene>
    <name evidence="1" type="ORF">ACI2I3_06150</name>
</gene>
<dbReference type="RefSeq" id="WP_404672073.1">
    <property type="nucleotide sequence ID" value="NZ_JBJDPD010000007.1"/>
</dbReference>
<sequence>MSIESLPDYPLLKKLAEALWRNETSYQGAAIMVGSGFSRSAASSGDINSKLPLWNDLLKVLSKDLGSDPWGDPLRIAEEYSSYFGKQALKDVIEQTINDPAWIPGDLYGSLLKLPWTEVLTTNWDTLLERAASDIYKPIYSIVNKPEDLSSSRSPRIVKLHGTVQISHNLIFTQEDYRQYPKTHAAFVNLARQVFIENEFCLLGFSGDDPNFLQWVGWVRDHLASHARRIYLVGALDLSPAKRKYLESINVAPIDLSTLVRHLDNHDEKHREVTKMFLDTLQILKPKDSWDWRPTSITRKTIPENEISRVHKD</sequence>
<name>A0ABW8LAD9_9GAMM</name>
<dbReference type="SUPFAM" id="SSF52467">
    <property type="entry name" value="DHS-like NAD/FAD-binding domain"/>
    <property type="match status" value="1"/>
</dbReference>
<evidence type="ECO:0000313" key="2">
    <source>
        <dbReference type="Proteomes" id="UP001620234"/>
    </source>
</evidence>
<organism evidence="1 2">
    <name type="scientific">Psychrobacter namhaensis</name>
    <dbReference type="NCBI Taxonomy" id="292734"/>
    <lineage>
        <taxon>Bacteria</taxon>
        <taxon>Pseudomonadati</taxon>
        <taxon>Pseudomonadota</taxon>
        <taxon>Gammaproteobacteria</taxon>
        <taxon>Moraxellales</taxon>
        <taxon>Moraxellaceae</taxon>
        <taxon>Psychrobacter</taxon>
    </lineage>
</organism>
<dbReference type="Pfam" id="PF13289">
    <property type="entry name" value="SIR2_2"/>
    <property type="match status" value="1"/>
</dbReference>
<keyword evidence="2" id="KW-1185">Reference proteome</keyword>
<dbReference type="EMBL" id="JBJDPD010000007">
    <property type="protein sequence ID" value="MFK4000918.1"/>
    <property type="molecule type" value="Genomic_DNA"/>
</dbReference>
<dbReference type="Proteomes" id="UP001620234">
    <property type="component" value="Unassembled WGS sequence"/>
</dbReference>
<proteinExistence type="predicted"/>
<accession>A0ABW8LAD9</accession>
<reference evidence="1 2" key="1">
    <citation type="submission" date="2024-11" db="EMBL/GenBank/DDBJ databases">
        <title>The Natural Products Discovery Center: Release of the First 8490 Sequenced Strains for Exploring Actinobacteria Biosynthetic Diversity.</title>
        <authorList>
            <person name="Kalkreuter E."/>
            <person name="Kautsar S.A."/>
            <person name="Yang D."/>
            <person name="Bader C.D."/>
            <person name="Teijaro C.N."/>
            <person name="Fluegel L."/>
            <person name="Davis C.M."/>
            <person name="Simpson J.R."/>
            <person name="Lauterbach L."/>
            <person name="Steele A.D."/>
            <person name="Gui C."/>
            <person name="Meng S."/>
            <person name="Li G."/>
            <person name="Viehrig K."/>
            <person name="Ye F."/>
            <person name="Su P."/>
            <person name="Kiefer A.F."/>
            <person name="Nichols A."/>
            <person name="Cepeda A.J."/>
            <person name="Yan W."/>
            <person name="Fan B."/>
            <person name="Jiang Y."/>
            <person name="Adhikari A."/>
            <person name="Zheng C.-J."/>
            <person name="Schuster L."/>
            <person name="Cowan T.M."/>
            <person name="Smanski M.J."/>
            <person name="Chevrette M.G."/>
            <person name="De Carvalho L.P.S."/>
            <person name="Shen B."/>
        </authorList>
    </citation>
    <scope>NUCLEOTIDE SEQUENCE [LARGE SCALE GENOMIC DNA]</scope>
    <source>
        <strain evidence="1 2">NPDC077433</strain>
    </source>
</reference>
<protein>
    <submittedName>
        <fullName evidence="1">SIR2 family NAD-dependent protein deacylase</fullName>
    </submittedName>
</protein>
<dbReference type="InterPro" id="IPR029035">
    <property type="entry name" value="DHS-like_NAD/FAD-binding_dom"/>
</dbReference>